<evidence type="ECO:0000313" key="2">
    <source>
        <dbReference type="Proteomes" id="UP000655225"/>
    </source>
</evidence>
<dbReference type="OMA" id="GSSEAMY"/>
<dbReference type="Proteomes" id="UP000655225">
    <property type="component" value="Unassembled WGS sequence"/>
</dbReference>
<accession>A0A834ZYI8</accession>
<dbReference type="AlphaFoldDB" id="A0A834ZYI8"/>
<gene>
    <name evidence="1" type="ORF">HHK36_001670</name>
</gene>
<reference evidence="1 2" key="1">
    <citation type="submission" date="2020-04" db="EMBL/GenBank/DDBJ databases">
        <title>Plant Genome Project.</title>
        <authorList>
            <person name="Zhang R.-G."/>
        </authorList>
    </citation>
    <scope>NUCLEOTIDE SEQUENCE [LARGE SCALE GENOMIC DNA]</scope>
    <source>
        <strain evidence="1">YNK0</strain>
        <tissue evidence="1">Leaf</tissue>
    </source>
</reference>
<dbReference type="EMBL" id="JABCRI010000001">
    <property type="protein sequence ID" value="KAF8413678.1"/>
    <property type="molecule type" value="Genomic_DNA"/>
</dbReference>
<comment type="caution">
    <text evidence="1">The sequence shown here is derived from an EMBL/GenBank/DDBJ whole genome shotgun (WGS) entry which is preliminary data.</text>
</comment>
<keyword evidence="2" id="KW-1185">Reference proteome</keyword>
<protein>
    <submittedName>
        <fullName evidence="1">Uncharacterized protein</fullName>
    </submittedName>
</protein>
<name>A0A834ZYI8_TETSI</name>
<evidence type="ECO:0000313" key="1">
    <source>
        <dbReference type="EMBL" id="KAF8413678.1"/>
    </source>
</evidence>
<proteinExistence type="predicted"/>
<sequence length="163" mass="18573">MAGSSEAMYERVMYHLVQTFEEITMMENEMLQKENGEDVAKNNHFNSEATTQDKTISRDNGGNAIQSIDRSILLNPHITRTKGRKRNANGSEKIACNSRLKSGIEISKSKKSRKCKVCGGLYHDSRTCAMKRKQLLDNITELDMDLDCSTPEWPLEWDNVTRL</sequence>
<organism evidence="1 2">
    <name type="scientific">Tetracentron sinense</name>
    <name type="common">Spur-leaf</name>
    <dbReference type="NCBI Taxonomy" id="13715"/>
    <lineage>
        <taxon>Eukaryota</taxon>
        <taxon>Viridiplantae</taxon>
        <taxon>Streptophyta</taxon>
        <taxon>Embryophyta</taxon>
        <taxon>Tracheophyta</taxon>
        <taxon>Spermatophyta</taxon>
        <taxon>Magnoliopsida</taxon>
        <taxon>Trochodendrales</taxon>
        <taxon>Trochodendraceae</taxon>
        <taxon>Tetracentron</taxon>
    </lineage>
</organism>